<dbReference type="EMBL" id="CP102294">
    <property type="protein sequence ID" value="UWN58085.1"/>
    <property type="molecule type" value="Genomic_DNA"/>
</dbReference>
<dbReference type="InterPro" id="IPR004518">
    <property type="entry name" value="MazG-like_dom"/>
</dbReference>
<organism evidence="2 3">
    <name type="scientific">Alistipes ihumii AP11</name>
    <dbReference type="NCBI Taxonomy" id="1211813"/>
    <lineage>
        <taxon>Bacteria</taxon>
        <taxon>Pseudomonadati</taxon>
        <taxon>Bacteroidota</taxon>
        <taxon>Bacteroidia</taxon>
        <taxon>Bacteroidales</taxon>
        <taxon>Rikenellaceae</taxon>
        <taxon>Alistipes</taxon>
    </lineage>
</organism>
<dbReference type="SUPFAM" id="SSF101386">
    <property type="entry name" value="all-alpha NTP pyrophosphatases"/>
    <property type="match status" value="1"/>
</dbReference>
<name>A0ABY5V1I8_9BACT</name>
<dbReference type="GeneID" id="82891017"/>
<reference evidence="2" key="1">
    <citation type="journal article" date="2022" name="Cell">
        <title>Design, construction, and in vivo augmentation of a complex gut microbiome.</title>
        <authorList>
            <person name="Cheng A.G."/>
            <person name="Ho P.Y."/>
            <person name="Aranda-Diaz A."/>
            <person name="Jain S."/>
            <person name="Yu F.B."/>
            <person name="Meng X."/>
            <person name="Wang M."/>
            <person name="Iakiviak M."/>
            <person name="Nagashima K."/>
            <person name="Zhao A."/>
            <person name="Murugkar P."/>
            <person name="Patil A."/>
            <person name="Atabakhsh K."/>
            <person name="Weakley A."/>
            <person name="Yan J."/>
            <person name="Brumbaugh A.R."/>
            <person name="Higginbottom S."/>
            <person name="Dimas A."/>
            <person name="Shiver A.L."/>
            <person name="Deutschbauer A."/>
            <person name="Neff N."/>
            <person name="Sonnenburg J.L."/>
            <person name="Huang K.C."/>
            <person name="Fischbach M.A."/>
        </authorList>
    </citation>
    <scope>NUCLEOTIDE SEQUENCE</scope>
    <source>
        <strain evidence="2">AP11</strain>
    </source>
</reference>
<protein>
    <submittedName>
        <fullName evidence="2">Pyrophosphatase</fullName>
    </submittedName>
</protein>
<dbReference type="Proteomes" id="UP001059295">
    <property type="component" value="Chromosome"/>
</dbReference>
<sequence length="103" mass="11393">MTIKEAQELVDAWGDKHAIRHNELANMALLTEEIGKLARVMVRRYGEHAADPRFRGEVTDEIGDILWALIGVANQTGVDLTAALIRALERKSEESEAPSGRKA</sequence>
<feature type="domain" description="NTP pyrophosphohydrolase MazG-like" evidence="1">
    <location>
        <begin position="23"/>
        <end position="89"/>
    </location>
</feature>
<evidence type="ECO:0000259" key="1">
    <source>
        <dbReference type="Pfam" id="PF03819"/>
    </source>
</evidence>
<proteinExistence type="predicted"/>
<dbReference type="Pfam" id="PF03819">
    <property type="entry name" value="MazG"/>
    <property type="match status" value="1"/>
</dbReference>
<dbReference type="PANTHER" id="PTHR42692">
    <property type="entry name" value="NUCLEOTIDE PYROPHOSPHOHYDROLASE"/>
    <property type="match status" value="1"/>
</dbReference>
<dbReference type="Gene3D" id="1.10.287.1080">
    <property type="entry name" value="MazG-like"/>
    <property type="match status" value="1"/>
</dbReference>
<accession>A0ABY5V1I8</accession>
<dbReference type="InterPro" id="IPR047046">
    <property type="entry name" value="YpjD/YvdC"/>
</dbReference>
<dbReference type="RefSeq" id="WP_019246445.1">
    <property type="nucleotide sequence ID" value="NZ_CAPH01000017.1"/>
</dbReference>
<evidence type="ECO:0000313" key="3">
    <source>
        <dbReference type="Proteomes" id="UP001059295"/>
    </source>
</evidence>
<gene>
    <name evidence="2" type="ORF">NQ491_04745</name>
</gene>
<keyword evidence="3" id="KW-1185">Reference proteome</keyword>
<evidence type="ECO:0000313" key="2">
    <source>
        <dbReference type="EMBL" id="UWN58085.1"/>
    </source>
</evidence>
<dbReference type="PANTHER" id="PTHR42692:SF1">
    <property type="entry name" value="NUCLEOTIDE PYROPHOSPHOHYDROLASE"/>
    <property type="match status" value="1"/>
</dbReference>